<evidence type="ECO:0000313" key="3">
    <source>
        <dbReference type="Proteomes" id="UP000178912"/>
    </source>
</evidence>
<protein>
    <recommendedName>
        <fullName evidence="4">RNase H type-1 domain-containing protein</fullName>
    </recommendedName>
</protein>
<accession>A0A1E1LR26</accession>
<dbReference type="InterPro" id="IPR036397">
    <property type="entry name" value="RNaseH_sf"/>
</dbReference>
<feature type="compositionally biased region" description="Basic and acidic residues" evidence="1">
    <location>
        <begin position="291"/>
        <end position="302"/>
    </location>
</feature>
<sequence>MMSVEGPNEHIFHPERYFIGPGRIEALEQPSDIIHHILHRDRATGLSRLVFNNLKVKRKIDRTLTIDTETIVVAVDGAVHTRPDRPSPPFRDGNDEVKTPISGVIEILPKVDAEGRIFNTSTRASYKIFFGPKSLHNQSGLVQYEGEGIVSKMVPTRETAVLVGCTVLLNYVLTTLAPSSHGLQPPTFPLQTTAGIHPLQQVVILTSSPYVIKCMTSYVQVWEENGYVDSRGMFVENARELRDLENVVGRCERRGVRVRFWCVKGGEEGIGDLEGLGEARRMAEQVWEDAETREGNGEKVIERQGSGDMGGEGKREDRDEEDRQGNRGSEMEVSLENWDSSGIAIRILPTGNIDEREEPGDERGVLARTEDMDDMEALELELEKGFVSF</sequence>
<dbReference type="SUPFAM" id="SSF53098">
    <property type="entry name" value="Ribonuclease H-like"/>
    <property type="match status" value="1"/>
</dbReference>
<reference evidence="3" key="1">
    <citation type="submission" date="2016-03" db="EMBL/GenBank/DDBJ databases">
        <authorList>
            <person name="Guldener U."/>
        </authorList>
    </citation>
    <scope>NUCLEOTIDE SEQUENCE [LARGE SCALE GENOMIC DNA]</scope>
    <source>
        <strain evidence="3">04CH-RAC-A.6.1</strain>
    </source>
</reference>
<evidence type="ECO:0000256" key="1">
    <source>
        <dbReference type="SAM" id="MobiDB-lite"/>
    </source>
</evidence>
<gene>
    <name evidence="2" type="ORF">RAG0_16583</name>
</gene>
<dbReference type="InterPro" id="IPR012337">
    <property type="entry name" value="RNaseH-like_sf"/>
</dbReference>
<evidence type="ECO:0008006" key="4">
    <source>
        <dbReference type="Google" id="ProtNLM"/>
    </source>
</evidence>
<name>A0A1E1LR26_9HELO</name>
<dbReference type="Proteomes" id="UP000178912">
    <property type="component" value="Unassembled WGS sequence"/>
</dbReference>
<organism evidence="2 3">
    <name type="scientific">Rhynchosporium agropyri</name>
    <dbReference type="NCBI Taxonomy" id="914238"/>
    <lineage>
        <taxon>Eukaryota</taxon>
        <taxon>Fungi</taxon>
        <taxon>Dikarya</taxon>
        <taxon>Ascomycota</taxon>
        <taxon>Pezizomycotina</taxon>
        <taxon>Leotiomycetes</taxon>
        <taxon>Helotiales</taxon>
        <taxon>Ploettnerulaceae</taxon>
        <taxon>Rhynchosporium</taxon>
    </lineage>
</organism>
<dbReference type="OrthoDB" id="245563at2759"/>
<feature type="compositionally biased region" description="Basic and acidic residues" evidence="1">
    <location>
        <begin position="311"/>
        <end position="325"/>
    </location>
</feature>
<keyword evidence="3" id="KW-1185">Reference proteome</keyword>
<dbReference type="AlphaFoldDB" id="A0A1E1LR26"/>
<dbReference type="GO" id="GO:0003676">
    <property type="term" value="F:nucleic acid binding"/>
    <property type="evidence" value="ECO:0007669"/>
    <property type="project" value="InterPro"/>
</dbReference>
<dbReference type="EMBL" id="FJUX01000172">
    <property type="protein sequence ID" value="CZT12938.1"/>
    <property type="molecule type" value="Genomic_DNA"/>
</dbReference>
<feature type="region of interest" description="Disordered" evidence="1">
    <location>
        <begin position="291"/>
        <end position="335"/>
    </location>
</feature>
<dbReference type="Gene3D" id="3.30.420.10">
    <property type="entry name" value="Ribonuclease H-like superfamily/Ribonuclease H"/>
    <property type="match status" value="1"/>
</dbReference>
<proteinExistence type="predicted"/>
<evidence type="ECO:0000313" key="2">
    <source>
        <dbReference type="EMBL" id="CZT12938.1"/>
    </source>
</evidence>